<proteinExistence type="predicted"/>
<comment type="caution">
    <text evidence="2">The sequence shown here is derived from an EMBL/GenBank/DDBJ whole genome shotgun (WGS) entry which is preliminary data.</text>
</comment>
<keyword evidence="3" id="KW-1185">Reference proteome</keyword>
<evidence type="ECO:0000313" key="2">
    <source>
        <dbReference type="EMBL" id="KAI8043091.1"/>
    </source>
</evidence>
<sequence length="44" mass="4903">MKIIAIILFANIGYTLSAFEAEDALVTQEIRDAINKKNACSVRF</sequence>
<protein>
    <submittedName>
        <fullName evidence="2">Uncharacterized protein</fullName>
    </submittedName>
</protein>
<gene>
    <name evidence="2" type="ORF">M5D96_004417</name>
</gene>
<dbReference type="AlphaFoldDB" id="A0A9P9YU21"/>
<keyword evidence="1" id="KW-0732">Signal</keyword>
<organism evidence="2 3">
    <name type="scientific">Drosophila gunungcola</name>
    <name type="common">fruit fly</name>
    <dbReference type="NCBI Taxonomy" id="103775"/>
    <lineage>
        <taxon>Eukaryota</taxon>
        <taxon>Metazoa</taxon>
        <taxon>Ecdysozoa</taxon>
        <taxon>Arthropoda</taxon>
        <taxon>Hexapoda</taxon>
        <taxon>Insecta</taxon>
        <taxon>Pterygota</taxon>
        <taxon>Neoptera</taxon>
        <taxon>Endopterygota</taxon>
        <taxon>Diptera</taxon>
        <taxon>Brachycera</taxon>
        <taxon>Muscomorpha</taxon>
        <taxon>Ephydroidea</taxon>
        <taxon>Drosophilidae</taxon>
        <taxon>Drosophila</taxon>
        <taxon>Sophophora</taxon>
    </lineage>
</organism>
<evidence type="ECO:0000313" key="3">
    <source>
        <dbReference type="Proteomes" id="UP001059596"/>
    </source>
</evidence>
<feature type="signal peptide" evidence="1">
    <location>
        <begin position="1"/>
        <end position="17"/>
    </location>
</feature>
<feature type="chain" id="PRO_5040472334" evidence="1">
    <location>
        <begin position="18"/>
        <end position="44"/>
    </location>
</feature>
<evidence type="ECO:0000256" key="1">
    <source>
        <dbReference type="SAM" id="SignalP"/>
    </source>
</evidence>
<reference evidence="2" key="1">
    <citation type="journal article" date="2023" name="Genome Biol. Evol.">
        <title>Long-read-based Genome Assembly of Drosophila gunungcola Reveals Fewer Chemosensory Genes in Flower-breeding Species.</title>
        <authorList>
            <person name="Negi A."/>
            <person name="Liao B.Y."/>
            <person name="Yeh S.D."/>
        </authorList>
    </citation>
    <scope>NUCLEOTIDE SEQUENCE</scope>
    <source>
        <strain evidence="2">Sukarami</strain>
    </source>
</reference>
<accession>A0A9P9YU21</accession>
<dbReference type="Proteomes" id="UP001059596">
    <property type="component" value="Unassembled WGS sequence"/>
</dbReference>
<dbReference type="EMBL" id="JAMKOV010000002">
    <property type="protein sequence ID" value="KAI8043091.1"/>
    <property type="molecule type" value="Genomic_DNA"/>
</dbReference>
<name>A0A9P9YU21_9MUSC</name>